<evidence type="ECO:0000256" key="2">
    <source>
        <dbReference type="ARBA" id="ARBA00022840"/>
    </source>
</evidence>
<protein>
    <submittedName>
        <fullName evidence="4">ABC transporter ATP-binding protein</fullName>
    </submittedName>
</protein>
<feature type="domain" description="ABC transporter" evidence="3">
    <location>
        <begin position="12"/>
        <end position="238"/>
    </location>
</feature>
<dbReference type="Gene3D" id="3.40.50.300">
    <property type="entry name" value="P-loop containing nucleotide triphosphate hydrolases"/>
    <property type="match status" value="1"/>
</dbReference>
<dbReference type="PANTHER" id="PTHR43158:SF5">
    <property type="entry name" value="ABC TRANSPORTER, ATP-BINDING PROTEIN"/>
    <property type="match status" value="1"/>
</dbReference>
<keyword evidence="1" id="KW-0547">Nucleotide-binding</keyword>
<dbReference type="SMART" id="SM00382">
    <property type="entry name" value="AAA"/>
    <property type="match status" value="1"/>
</dbReference>
<dbReference type="InterPro" id="IPR027417">
    <property type="entry name" value="P-loop_NTPase"/>
</dbReference>
<dbReference type="GO" id="GO:0016887">
    <property type="term" value="F:ATP hydrolysis activity"/>
    <property type="evidence" value="ECO:0007669"/>
    <property type="project" value="InterPro"/>
</dbReference>
<organism evidence="4 5">
    <name type="scientific">Eubacterium ventriosum</name>
    <dbReference type="NCBI Taxonomy" id="39496"/>
    <lineage>
        <taxon>Bacteria</taxon>
        <taxon>Bacillati</taxon>
        <taxon>Bacillota</taxon>
        <taxon>Clostridia</taxon>
        <taxon>Eubacteriales</taxon>
        <taxon>Eubacteriaceae</taxon>
        <taxon>Eubacterium</taxon>
    </lineage>
</organism>
<accession>A0A413R7C1</accession>
<evidence type="ECO:0000256" key="1">
    <source>
        <dbReference type="ARBA" id="ARBA00022741"/>
    </source>
</evidence>
<dbReference type="PROSITE" id="PS50893">
    <property type="entry name" value="ABC_TRANSPORTER_2"/>
    <property type="match status" value="1"/>
</dbReference>
<proteinExistence type="predicted"/>
<comment type="caution">
    <text evidence="4">The sequence shown here is derived from an EMBL/GenBank/DDBJ whole genome shotgun (WGS) entry which is preliminary data.</text>
</comment>
<dbReference type="InterPro" id="IPR003439">
    <property type="entry name" value="ABC_transporter-like_ATP-bd"/>
</dbReference>
<sequence>MHNENMEEIKSISMQNVTFSYKGKKRYVFEDFSVDIEPNHITGIIGRNGQGKTTLMNLIAGKFEPDEGIIEIDGKNPATDIGTAKRIVYVAGVMSYSEMKLKKIIEEYRLMYEKFDEEFAHKLMELFGLNKKAKIKNLSKGQETIFNFCCGMATRADITILDEPVSGVDAISRNKIYEIILRDYIEHPRTILISSHMLGEMEKILSHMIMIGNNDVLFAGDIEELKDSVYRVDGELANIEKYCEEKKVLYKKNQTLGAMAVIEGRLNKEEAEKADELELATSKLSGEEIYMYKTDLKNANQMEALWEKRN</sequence>
<dbReference type="GO" id="GO:0005524">
    <property type="term" value="F:ATP binding"/>
    <property type="evidence" value="ECO:0007669"/>
    <property type="project" value="UniProtKB-KW"/>
</dbReference>
<keyword evidence="5" id="KW-1185">Reference proteome</keyword>
<keyword evidence="2 4" id="KW-0067">ATP-binding</keyword>
<dbReference type="RefSeq" id="WP_117970738.1">
    <property type="nucleotide sequence ID" value="NZ_CAUBDO010000029.1"/>
</dbReference>
<name>A0A413R7C1_9FIRM</name>
<dbReference type="InterPro" id="IPR003593">
    <property type="entry name" value="AAA+_ATPase"/>
</dbReference>
<evidence type="ECO:0000313" key="4">
    <source>
        <dbReference type="EMBL" id="RHA17953.1"/>
    </source>
</evidence>
<evidence type="ECO:0000313" key="5">
    <source>
        <dbReference type="Proteomes" id="UP000284779"/>
    </source>
</evidence>
<dbReference type="SUPFAM" id="SSF52540">
    <property type="entry name" value="P-loop containing nucleoside triphosphate hydrolases"/>
    <property type="match status" value="1"/>
</dbReference>
<evidence type="ECO:0000259" key="3">
    <source>
        <dbReference type="PROSITE" id="PS50893"/>
    </source>
</evidence>
<dbReference type="EMBL" id="QSFD01000007">
    <property type="protein sequence ID" value="RHA17953.1"/>
    <property type="molecule type" value="Genomic_DNA"/>
</dbReference>
<dbReference type="Pfam" id="PF00005">
    <property type="entry name" value="ABC_tran"/>
    <property type="match status" value="1"/>
</dbReference>
<dbReference type="AlphaFoldDB" id="A0A413R7C1"/>
<gene>
    <name evidence="4" type="ORF">DW944_07705</name>
</gene>
<dbReference type="PANTHER" id="PTHR43158">
    <property type="entry name" value="SKFA PEPTIDE EXPORT ATP-BINDING PROTEIN SKFE"/>
    <property type="match status" value="1"/>
</dbReference>
<dbReference type="Proteomes" id="UP000284779">
    <property type="component" value="Unassembled WGS sequence"/>
</dbReference>
<reference evidence="4 5" key="1">
    <citation type="submission" date="2018-08" db="EMBL/GenBank/DDBJ databases">
        <title>A genome reference for cultivated species of the human gut microbiota.</title>
        <authorList>
            <person name="Zou Y."/>
            <person name="Xue W."/>
            <person name="Luo G."/>
        </authorList>
    </citation>
    <scope>NUCLEOTIDE SEQUENCE [LARGE SCALE GENOMIC DNA]</scope>
    <source>
        <strain evidence="4 5">AM44-11BH</strain>
    </source>
</reference>